<dbReference type="PANTHER" id="PTHR12483:SF27">
    <property type="entry name" value="COPPER TRANSPORT PROTEIN CTR1"/>
    <property type="match status" value="1"/>
</dbReference>
<dbReference type="GO" id="GO:0005375">
    <property type="term" value="F:copper ion transmembrane transporter activity"/>
    <property type="evidence" value="ECO:0007669"/>
    <property type="project" value="UniProtKB-UniRule"/>
</dbReference>
<keyword evidence="4 7" id="KW-0187">Copper transport</keyword>
<sequence>MAPQAPHTTTHGQSSSEAHHGGMGMMMMMQMYFTNSSKVTLWLQQWHTSNSGWYAMSVIGLFILAVLQEFMISYRATLGMKAAKATEGSSSDINVNLTGNRTIALPESRVRLALTALYAVNVAISYLLMLAIMTYNVGYFIAIVLGLAVGYFIFFNSSSATASTDVCCAQQHA</sequence>
<comment type="similarity">
    <text evidence="2 7">Belongs to the copper transporter (Ctr) (TC 1.A.56) family. SLC31A subfamily.</text>
</comment>
<proteinExistence type="inferred from homology"/>
<evidence type="ECO:0000313" key="8">
    <source>
        <dbReference type="EMBL" id="CAK0780326.1"/>
    </source>
</evidence>
<dbReference type="Proteomes" id="UP001314263">
    <property type="component" value="Unassembled WGS sequence"/>
</dbReference>
<feature type="transmembrane region" description="Helical" evidence="7">
    <location>
        <begin position="137"/>
        <end position="155"/>
    </location>
</feature>
<evidence type="ECO:0000256" key="4">
    <source>
        <dbReference type="ARBA" id="ARBA00022796"/>
    </source>
</evidence>
<dbReference type="EMBL" id="CAUYUE010000006">
    <property type="protein sequence ID" value="CAK0780326.1"/>
    <property type="molecule type" value="Genomic_DNA"/>
</dbReference>
<keyword evidence="6 7" id="KW-0472">Membrane</keyword>
<name>A0AAV1I715_9CHLO</name>
<gene>
    <name evidence="8" type="ORF">CVIRNUC_005013</name>
</gene>
<keyword evidence="5 7" id="KW-1133">Transmembrane helix</keyword>
<evidence type="ECO:0000256" key="2">
    <source>
        <dbReference type="ARBA" id="ARBA00006921"/>
    </source>
</evidence>
<feature type="transmembrane region" description="Helical" evidence="7">
    <location>
        <begin position="52"/>
        <end position="72"/>
    </location>
</feature>
<keyword evidence="7" id="KW-0813">Transport</keyword>
<keyword evidence="3 7" id="KW-0812">Transmembrane</keyword>
<organism evidence="8 9">
    <name type="scientific">Coccomyxa viridis</name>
    <dbReference type="NCBI Taxonomy" id="1274662"/>
    <lineage>
        <taxon>Eukaryota</taxon>
        <taxon>Viridiplantae</taxon>
        <taxon>Chlorophyta</taxon>
        <taxon>core chlorophytes</taxon>
        <taxon>Trebouxiophyceae</taxon>
        <taxon>Trebouxiophyceae incertae sedis</taxon>
        <taxon>Coccomyxaceae</taxon>
        <taxon>Coccomyxa</taxon>
    </lineage>
</organism>
<dbReference type="GO" id="GO:0005886">
    <property type="term" value="C:plasma membrane"/>
    <property type="evidence" value="ECO:0007669"/>
    <property type="project" value="TreeGrafter"/>
</dbReference>
<keyword evidence="7" id="KW-0186">Copper</keyword>
<evidence type="ECO:0000256" key="7">
    <source>
        <dbReference type="RuleBase" id="RU367022"/>
    </source>
</evidence>
<accession>A0AAV1I715</accession>
<feature type="transmembrane region" description="Helical" evidence="7">
    <location>
        <begin position="110"/>
        <end position="131"/>
    </location>
</feature>
<evidence type="ECO:0000256" key="6">
    <source>
        <dbReference type="ARBA" id="ARBA00023136"/>
    </source>
</evidence>
<dbReference type="AlphaFoldDB" id="A0AAV1I715"/>
<reference evidence="8 9" key="1">
    <citation type="submission" date="2023-10" db="EMBL/GenBank/DDBJ databases">
        <authorList>
            <person name="Maclean D."/>
            <person name="Macfadyen A."/>
        </authorList>
    </citation>
    <scope>NUCLEOTIDE SEQUENCE [LARGE SCALE GENOMIC DNA]</scope>
</reference>
<keyword evidence="9" id="KW-1185">Reference proteome</keyword>
<evidence type="ECO:0000256" key="3">
    <source>
        <dbReference type="ARBA" id="ARBA00022692"/>
    </source>
</evidence>
<protein>
    <recommendedName>
        <fullName evidence="7">Copper transport protein</fullName>
    </recommendedName>
</protein>
<comment type="caution">
    <text evidence="8">The sequence shown here is derived from an EMBL/GenBank/DDBJ whole genome shotgun (WGS) entry which is preliminary data.</text>
</comment>
<dbReference type="PANTHER" id="PTHR12483">
    <property type="entry name" value="SOLUTE CARRIER FAMILY 31 COPPER TRANSPORTERS"/>
    <property type="match status" value="1"/>
</dbReference>
<evidence type="ECO:0000313" key="9">
    <source>
        <dbReference type="Proteomes" id="UP001314263"/>
    </source>
</evidence>
<evidence type="ECO:0000256" key="5">
    <source>
        <dbReference type="ARBA" id="ARBA00022989"/>
    </source>
</evidence>
<keyword evidence="7" id="KW-0406">Ion transport</keyword>
<dbReference type="Pfam" id="PF04145">
    <property type="entry name" value="Ctr"/>
    <property type="match status" value="1"/>
</dbReference>
<dbReference type="InterPro" id="IPR007274">
    <property type="entry name" value="Cop_transporter"/>
</dbReference>
<comment type="subcellular location">
    <subcellularLocation>
        <location evidence="1 7">Membrane</location>
        <topology evidence="1 7">Multi-pass membrane protein</topology>
    </subcellularLocation>
</comment>
<evidence type="ECO:0000256" key="1">
    <source>
        <dbReference type="ARBA" id="ARBA00004141"/>
    </source>
</evidence>